<dbReference type="PROSITE" id="PS51352">
    <property type="entry name" value="THIOREDOXIN_2"/>
    <property type="match status" value="1"/>
</dbReference>
<organism evidence="5 6">
    <name type="scientific">Reichenbachiella ulvae</name>
    <dbReference type="NCBI Taxonomy" id="2980104"/>
    <lineage>
        <taxon>Bacteria</taxon>
        <taxon>Pseudomonadati</taxon>
        <taxon>Bacteroidota</taxon>
        <taxon>Cytophagia</taxon>
        <taxon>Cytophagales</taxon>
        <taxon>Reichenbachiellaceae</taxon>
        <taxon>Reichenbachiella</taxon>
    </lineage>
</organism>
<keyword evidence="6" id="KW-1185">Reference proteome</keyword>
<dbReference type="Gene3D" id="3.40.30.10">
    <property type="entry name" value="Glutaredoxin"/>
    <property type="match status" value="1"/>
</dbReference>
<keyword evidence="3" id="KW-0732">Signal</keyword>
<evidence type="ECO:0000313" key="5">
    <source>
        <dbReference type="EMBL" id="MCV9386769.1"/>
    </source>
</evidence>
<dbReference type="RefSeq" id="WP_264137604.1">
    <property type="nucleotide sequence ID" value="NZ_JAOYOD010000001.1"/>
</dbReference>
<dbReference type="PROSITE" id="PS51257">
    <property type="entry name" value="PROKAR_LIPOPROTEIN"/>
    <property type="match status" value="1"/>
</dbReference>
<feature type="chain" id="PRO_5045524772" evidence="3">
    <location>
        <begin position="25"/>
        <end position="229"/>
    </location>
</feature>
<dbReference type="EMBL" id="JAOYOD010000001">
    <property type="protein sequence ID" value="MCV9386769.1"/>
    <property type="molecule type" value="Genomic_DNA"/>
</dbReference>
<evidence type="ECO:0000256" key="2">
    <source>
        <dbReference type="ARBA" id="ARBA00023008"/>
    </source>
</evidence>
<comment type="caution">
    <text evidence="5">The sequence shown here is derived from an EMBL/GenBank/DDBJ whole genome shotgun (WGS) entry which is preliminary data.</text>
</comment>
<dbReference type="PANTHER" id="PTHR12151:SF25">
    <property type="entry name" value="LINALOOL DEHYDRATASE_ISOMERASE DOMAIN-CONTAINING PROTEIN"/>
    <property type="match status" value="1"/>
</dbReference>
<reference evidence="5 6" key="1">
    <citation type="submission" date="2022-10" db="EMBL/GenBank/DDBJ databases">
        <title>Comparative genomics and taxonomic characterization of three novel marine species of genus Reichenbachiella exhibiting antioxidant and polysaccharide degradation activities.</title>
        <authorList>
            <person name="Muhammad N."/>
            <person name="Lee Y.-J."/>
            <person name="Ko J."/>
            <person name="Kim S.-G."/>
        </authorList>
    </citation>
    <scope>NUCLEOTIDE SEQUENCE [LARGE SCALE GENOMIC DNA]</scope>
    <source>
        <strain evidence="5 6">ABR2-5</strain>
    </source>
</reference>
<evidence type="ECO:0000259" key="4">
    <source>
        <dbReference type="PROSITE" id="PS51352"/>
    </source>
</evidence>
<proteinExistence type="inferred from homology"/>
<keyword evidence="2" id="KW-0186">Copper</keyword>
<dbReference type="InterPro" id="IPR036249">
    <property type="entry name" value="Thioredoxin-like_sf"/>
</dbReference>
<dbReference type="Pfam" id="PF02630">
    <property type="entry name" value="SCO1-SenC"/>
    <property type="match status" value="1"/>
</dbReference>
<feature type="signal peptide" evidence="3">
    <location>
        <begin position="1"/>
        <end position="24"/>
    </location>
</feature>
<dbReference type="Proteomes" id="UP001300692">
    <property type="component" value="Unassembled WGS sequence"/>
</dbReference>
<accession>A0ABT3CTC2</accession>
<evidence type="ECO:0000256" key="1">
    <source>
        <dbReference type="ARBA" id="ARBA00010996"/>
    </source>
</evidence>
<name>A0ABT3CTC2_9BACT</name>
<dbReference type="InterPro" id="IPR013766">
    <property type="entry name" value="Thioredoxin_domain"/>
</dbReference>
<sequence>MHKGFKFQYLIISTLFIVSFSACTIPQEGQITTKSGKLPILGRPEIVTSKVNGELKVDTIAHQVADFSFLNQDSVWINNDSLAGKIYVADFFFTSCPTICPLMKKQMLRVYDAFSENDHVKILSHTIDPAHDSVAVLREFSEALGVESSKWHFLTGDKDEIYQLGEKSYMVTAGADKDAPGGYIHSGAFLLVDTERHIRGVYDGTMKEQVDQLIIDIRKLLDEEYGNNK</sequence>
<dbReference type="SUPFAM" id="SSF52833">
    <property type="entry name" value="Thioredoxin-like"/>
    <property type="match status" value="1"/>
</dbReference>
<evidence type="ECO:0000256" key="3">
    <source>
        <dbReference type="SAM" id="SignalP"/>
    </source>
</evidence>
<protein>
    <submittedName>
        <fullName evidence="5">SCO family protein</fullName>
    </submittedName>
</protein>
<gene>
    <name evidence="5" type="ORF">N7U62_08850</name>
</gene>
<evidence type="ECO:0000313" key="6">
    <source>
        <dbReference type="Proteomes" id="UP001300692"/>
    </source>
</evidence>
<comment type="similarity">
    <text evidence="1">Belongs to the SCO1/2 family.</text>
</comment>
<dbReference type="PANTHER" id="PTHR12151">
    <property type="entry name" value="ELECTRON TRANSPORT PROTIN SCO1/SENC FAMILY MEMBER"/>
    <property type="match status" value="1"/>
</dbReference>
<dbReference type="InterPro" id="IPR003782">
    <property type="entry name" value="SCO1/SenC"/>
</dbReference>
<dbReference type="CDD" id="cd02968">
    <property type="entry name" value="SCO"/>
    <property type="match status" value="1"/>
</dbReference>
<feature type="domain" description="Thioredoxin" evidence="4">
    <location>
        <begin position="37"/>
        <end position="226"/>
    </location>
</feature>